<gene>
    <name evidence="1" type="ORF">GCK32_006323</name>
</gene>
<organism evidence="1 2">
    <name type="scientific">Trichostrongylus colubriformis</name>
    <name type="common">Black scour worm</name>
    <dbReference type="NCBI Taxonomy" id="6319"/>
    <lineage>
        <taxon>Eukaryota</taxon>
        <taxon>Metazoa</taxon>
        <taxon>Ecdysozoa</taxon>
        <taxon>Nematoda</taxon>
        <taxon>Chromadorea</taxon>
        <taxon>Rhabditida</taxon>
        <taxon>Rhabditina</taxon>
        <taxon>Rhabditomorpha</taxon>
        <taxon>Strongyloidea</taxon>
        <taxon>Trichostrongylidae</taxon>
        <taxon>Trichostrongylus</taxon>
    </lineage>
</organism>
<proteinExistence type="predicted"/>
<evidence type="ECO:0000313" key="1">
    <source>
        <dbReference type="EMBL" id="KAK5975264.1"/>
    </source>
</evidence>
<sequence>MVAHAGDVKIDALKGRSLDNCWGFGELLSVRQAFRKLDEHLRTKIIIKNAMLISHDNPQLTIPHCMPHFSPRHRPGIATRSYSDRLTHLTQLIPAWCTSSPRPFDGINFWALIEFVWYY</sequence>
<accession>A0AAN8FFD7</accession>
<dbReference type="Proteomes" id="UP001331761">
    <property type="component" value="Unassembled WGS sequence"/>
</dbReference>
<reference evidence="1 2" key="1">
    <citation type="submission" date="2019-10" db="EMBL/GenBank/DDBJ databases">
        <title>Assembly and Annotation for the nematode Trichostrongylus colubriformis.</title>
        <authorList>
            <person name="Martin J."/>
        </authorList>
    </citation>
    <scope>NUCLEOTIDE SEQUENCE [LARGE SCALE GENOMIC DNA]</scope>
    <source>
        <strain evidence="1">G859</strain>
        <tissue evidence="1">Whole worm</tissue>
    </source>
</reference>
<evidence type="ECO:0000313" key="2">
    <source>
        <dbReference type="Proteomes" id="UP001331761"/>
    </source>
</evidence>
<keyword evidence="2" id="KW-1185">Reference proteome</keyword>
<protein>
    <submittedName>
        <fullName evidence="1">Uncharacterized protein</fullName>
    </submittedName>
</protein>
<dbReference type="AlphaFoldDB" id="A0AAN8FFD7"/>
<name>A0AAN8FFD7_TRICO</name>
<dbReference type="EMBL" id="WIXE01013232">
    <property type="protein sequence ID" value="KAK5975264.1"/>
    <property type="molecule type" value="Genomic_DNA"/>
</dbReference>
<comment type="caution">
    <text evidence="1">The sequence shown here is derived from an EMBL/GenBank/DDBJ whole genome shotgun (WGS) entry which is preliminary data.</text>
</comment>